<dbReference type="PROSITE" id="PS51203">
    <property type="entry name" value="CS"/>
    <property type="match status" value="1"/>
</dbReference>
<keyword evidence="5" id="KW-0539">Nucleus</keyword>
<keyword evidence="4" id="KW-0963">Cytoplasm</keyword>
<comment type="subcellular location">
    <subcellularLocation>
        <location evidence="2">Cytoplasm</location>
    </subcellularLocation>
    <subcellularLocation>
        <location evidence="1">Nucleus</location>
    </subcellularLocation>
</comment>
<protein>
    <recommendedName>
        <fullName evidence="3">NudC domain-containing protein 1</fullName>
    </recommendedName>
</protein>
<dbReference type="PANTHER" id="PTHR21664">
    <property type="entry name" value="CHRONIC MYELOGENOUS LEUKEMIA TUMOR ANTIGEN 66"/>
    <property type="match status" value="1"/>
</dbReference>
<dbReference type="PANTHER" id="PTHR21664:SF1">
    <property type="entry name" value="NUDC DOMAIN-CONTAINING PROTEIN 1"/>
    <property type="match status" value="1"/>
</dbReference>
<comment type="caution">
    <text evidence="7">The sequence shown here is derived from an EMBL/GenBank/DDBJ whole genome shotgun (WGS) entry which is preliminary data.</text>
</comment>
<dbReference type="CDD" id="cd06467">
    <property type="entry name" value="p23_NUDC_like"/>
    <property type="match status" value="1"/>
</dbReference>
<dbReference type="GO" id="GO:0005737">
    <property type="term" value="C:cytoplasm"/>
    <property type="evidence" value="ECO:0007669"/>
    <property type="project" value="UniProtKB-SubCell"/>
</dbReference>
<accession>A0A1D1V3A3</accession>
<evidence type="ECO:0000256" key="3">
    <source>
        <dbReference type="ARBA" id="ARBA00018915"/>
    </source>
</evidence>
<dbReference type="Pfam" id="PF04969">
    <property type="entry name" value="CS"/>
    <property type="match status" value="1"/>
</dbReference>
<keyword evidence="8" id="KW-1185">Reference proteome</keyword>
<dbReference type="OrthoDB" id="428655at2759"/>
<gene>
    <name evidence="7" type="primary">RvY_07734-1</name>
    <name evidence="7" type="synonym">RvY_07734.1</name>
    <name evidence="7" type="ORF">RvY_07734</name>
</gene>
<evidence type="ECO:0000256" key="4">
    <source>
        <dbReference type="ARBA" id="ARBA00022490"/>
    </source>
</evidence>
<name>A0A1D1V3A3_RAMVA</name>
<dbReference type="Proteomes" id="UP000186922">
    <property type="component" value="Unassembled WGS sequence"/>
</dbReference>
<dbReference type="SUPFAM" id="SSF49764">
    <property type="entry name" value="HSP20-like chaperones"/>
    <property type="match status" value="1"/>
</dbReference>
<feature type="domain" description="CS" evidence="6">
    <location>
        <begin position="281"/>
        <end position="368"/>
    </location>
</feature>
<dbReference type="EMBL" id="BDGG01000003">
    <property type="protein sequence ID" value="GAU96264.1"/>
    <property type="molecule type" value="Genomic_DNA"/>
</dbReference>
<organism evidence="7 8">
    <name type="scientific">Ramazzottius varieornatus</name>
    <name type="common">Water bear</name>
    <name type="synonym">Tardigrade</name>
    <dbReference type="NCBI Taxonomy" id="947166"/>
    <lineage>
        <taxon>Eukaryota</taxon>
        <taxon>Metazoa</taxon>
        <taxon>Ecdysozoa</taxon>
        <taxon>Tardigrada</taxon>
        <taxon>Eutardigrada</taxon>
        <taxon>Parachela</taxon>
        <taxon>Hypsibioidea</taxon>
        <taxon>Ramazzottiidae</taxon>
        <taxon>Ramazzottius</taxon>
    </lineage>
</organism>
<evidence type="ECO:0000313" key="7">
    <source>
        <dbReference type="EMBL" id="GAU96264.1"/>
    </source>
</evidence>
<dbReference type="InterPro" id="IPR008978">
    <property type="entry name" value="HSP20-like_chaperone"/>
</dbReference>
<dbReference type="GO" id="GO:0005634">
    <property type="term" value="C:nucleus"/>
    <property type="evidence" value="ECO:0007669"/>
    <property type="project" value="UniProtKB-SubCell"/>
</dbReference>
<evidence type="ECO:0000256" key="2">
    <source>
        <dbReference type="ARBA" id="ARBA00004496"/>
    </source>
</evidence>
<evidence type="ECO:0000313" key="8">
    <source>
        <dbReference type="Proteomes" id="UP000186922"/>
    </source>
</evidence>
<dbReference type="InterPro" id="IPR007052">
    <property type="entry name" value="CS_dom"/>
</dbReference>
<reference evidence="7 8" key="1">
    <citation type="journal article" date="2016" name="Nat. Commun.">
        <title>Extremotolerant tardigrade genome and improved radiotolerance of human cultured cells by tardigrade-unique protein.</title>
        <authorList>
            <person name="Hashimoto T."/>
            <person name="Horikawa D.D."/>
            <person name="Saito Y."/>
            <person name="Kuwahara H."/>
            <person name="Kozuka-Hata H."/>
            <person name="Shin-I T."/>
            <person name="Minakuchi Y."/>
            <person name="Ohishi K."/>
            <person name="Motoyama A."/>
            <person name="Aizu T."/>
            <person name="Enomoto A."/>
            <person name="Kondo K."/>
            <person name="Tanaka S."/>
            <person name="Hara Y."/>
            <person name="Koshikawa S."/>
            <person name="Sagara H."/>
            <person name="Miura T."/>
            <person name="Yokobori S."/>
            <person name="Miyagawa K."/>
            <person name="Suzuki Y."/>
            <person name="Kubo T."/>
            <person name="Oyama M."/>
            <person name="Kohara Y."/>
            <person name="Fujiyama A."/>
            <person name="Arakawa K."/>
            <person name="Katayama T."/>
            <person name="Toyoda A."/>
            <person name="Kunieda T."/>
        </authorList>
    </citation>
    <scope>NUCLEOTIDE SEQUENCE [LARGE SCALE GENOMIC DNA]</scope>
    <source>
        <strain evidence="7 8">YOKOZUNA-1</strain>
    </source>
</reference>
<proteinExistence type="predicted"/>
<dbReference type="Gene3D" id="2.60.40.790">
    <property type="match status" value="1"/>
</dbReference>
<evidence type="ECO:0000259" key="6">
    <source>
        <dbReference type="PROSITE" id="PS51203"/>
    </source>
</evidence>
<dbReference type="AlphaFoldDB" id="A0A1D1V3A3"/>
<dbReference type="STRING" id="947166.A0A1D1V3A3"/>
<evidence type="ECO:0000256" key="1">
    <source>
        <dbReference type="ARBA" id="ARBA00004123"/>
    </source>
</evidence>
<sequence length="583" mass="64856">MAVSVERLPIDRSLLNPMFEGYKLSFDEIGTDDAKTLSGVLGVKLPDDLFSYQHTAAFSSHNALTLDQWYPDNVYYVNRDLEFIGCRSRDQEINRSHNARKVAQIPRPKETHDRPRSNICLNFISPQLAVISDGFGKLLLAATSNRQNVVEEDNQWRLDQVNGYACPDTCVIVHASTWKRGDESVIEVIVVRVASDEKAEKSDTKDTERFRTTLEWLTIGSIKDGNSSWSVERTRTLEGKRAPYYAAITNNGQAISICATQAFRFMSDSVVPVVASDGVASELPDYTWTQTAENVIVHLSSPFEVQKSDVSFELSGSSITMGVTNGRMFFQGELGGEVDVGQSSWTVTNNMVEIVLNKNTTESWKEVIKGDERGKEISGDEDFAQRVTSEDLVGSGDLDTFNTDQLEECDTSSEEVALWIRVDGNSHLITHKVDVSGNENVFGPVVLDADQPACLCLRHNVDGLLFQPVEPKNSEEHIIVQHVHTFDALGYVMASKRDKKFASCPPNASFAALCDNERNIFIYRSDVSVDSTLKNRKSGKIIKKVAKQHIVSLKEPGPILGFAVNDSHVFVLKSDILFTIKLK</sequence>
<evidence type="ECO:0000256" key="5">
    <source>
        <dbReference type="ARBA" id="ARBA00023242"/>
    </source>
</evidence>
<dbReference type="InterPro" id="IPR037895">
    <property type="entry name" value="NUDCD1"/>
</dbReference>